<sequence length="221" mass="25249">MKLTFCFLVLCAWWTCSDAKIQFIPVESMTPSDLLPPKQDETTKEERVKKLLKNSERPVSALWGNREDLMHGVTSCWTSSFVYEQDGKIHHNLTFRDRDKDKEKNNGEGVGFWPPNHLSVTYNVQGDRISVSTQKPDSEMDKGQQMVSETITGMWRILGSDHNCFLAKIPQKSGKEPCLIWAQGSLNQASIPCLSWFNKNMKECPENGRYLFSIYTVSCSN</sequence>
<accession>A0A023G324</accession>
<name>A0A023G324_AMBTT</name>
<evidence type="ECO:0000313" key="2">
    <source>
        <dbReference type="EMBL" id="JAC28164.1"/>
    </source>
</evidence>
<proteinExistence type="evidence at transcript level"/>
<dbReference type="Gene3D" id="2.40.128.20">
    <property type="match status" value="1"/>
</dbReference>
<protein>
    <submittedName>
        <fullName evidence="2">Putative secreted protein</fullName>
    </submittedName>
</protein>
<feature type="chain" id="PRO_5001518080" evidence="1">
    <location>
        <begin position="20"/>
        <end position="221"/>
    </location>
</feature>
<dbReference type="AlphaFoldDB" id="A0A023G324"/>
<reference evidence="2" key="1">
    <citation type="submission" date="2014-03" db="EMBL/GenBank/DDBJ databases">
        <title>The sialotranscriptome of Amblyomma triste, Amblyomma parvum and Amblyomma cajennense ticks, uncovered by 454-based RNA-seq.</title>
        <authorList>
            <person name="Garcia G.R."/>
            <person name="Gardinassi L.G."/>
            <person name="Ribeiro J.M."/>
            <person name="Anatriello E."/>
            <person name="Ferreira B.R."/>
            <person name="Moreira H.N."/>
            <person name="Mafra C."/>
            <person name="Olegario M.M."/>
            <person name="Szabo P.J."/>
            <person name="Miranda-Santos I.K."/>
            <person name="Maruyama S.R."/>
        </authorList>
    </citation>
    <scope>NUCLEOTIDE SEQUENCE</scope>
    <source>
        <strain evidence="2">Mato Grasso do Sul</strain>
        <tissue evidence="2">Salivary glands</tissue>
    </source>
</reference>
<organism evidence="2">
    <name type="scientific">Amblyomma triste</name>
    <name type="common">Neotropical tick</name>
    <dbReference type="NCBI Taxonomy" id="251400"/>
    <lineage>
        <taxon>Eukaryota</taxon>
        <taxon>Metazoa</taxon>
        <taxon>Ecdysozoa</taxon>
        <taxon>Arthropoda</taxon>
        <taxon>Chelicerata</taxon>
        <taxon>Arachnida</taxon>
        <taxon>Acari</taxon>
        <taxon>Parasitiformes</taxon>
        <taxon>Ixodida</taxon>
        <taxon>Ixodoidea</taxon>
        <taxon>Ixodidae</taxon>
        <taxon>Amblyomminae</taxon>
        <taxon>Amblyomma</taxon>
    </lineage>
</organism>
<evidence type="ECO:0000256" key="1">
    <source>
        <dbReference type="SAM" id="SignalP"/>
    </source>
</evidence>
<dbReference type="EMBL" id="GBBM01007254">
    <property type="protein sequence ID" value="JAC28164.1"/>
    <property type="molecule type" value="mRNA"/>
</dbReference>
<feature type="signal peptide" evidence="1">
    <location>
        <begin position="1"/>
        <end position="19"/>
    </location>
</feature>
<keyword evidence="1" id="KW-0732">Signal</keyword>
<dbReference type="InterPro" id="IPR012674">
    <property type="entry name" value="Calycin"/>
</dbReference>